<dbReference type="EMBL" id="RZGX01000004">
    <property type="protein sequence ID" value="RUR24874.1"/>
    <property type="molecule type" value="Genomic_DNA"/>
</dbReference>
<proteinExistence type="predicted"/>
<evidence type="ECO:0000256" key="1">
    <source>
        <dbReference type="SAM" id="MobiDB-lite"/>
    </source>
</evidence>
<evidence type="ECO:0000313" key="6">
    <source>
        <dbReference type="Proteomes" id="UP000287374"/>
    </source>
</evidence>
<comment type="caution">
    <text evidence="3">The sequence shown here is derived from an EMBL/GenBank/DDBJ whole genome shotgun (WGS) entry which is preliminary data.</text>
</comment>
<reference evidence="4 6" key="2">
    <citation type="submission" date="2018-12" db="EMBL/GenBank/DDBJ databases">
        <title>Legionella sp,whole genome shotgun sequence.</title>
        <authorList>
            <person name="Wu H."/>
        </authorList>
    </citation>
    <scope>NUCLEOTIDE SEQUENCE [LARGE SCALE GENOMIC DNA]</scope>
    <source>
        <strain evidence="6">km489</strain>
        <strain evidence="4">Km489</strain>
    </source>
</reference>
<evidence type="ECO:0000313" key="2">
    <source>
        <dbReference type="EMBL" id="PWY56358.1"/>
    </source>
</evidence>
<feature type="compositionally biased region" description="Polar residues" evidence="1">
    <location>
        <begin position="63"/>
        <end position="72"/>
    </location>
</feature>
<dbReference type="Proteomes" id="UP000247152">
    <property type="component" value="Unassembled WGS sequence"/>
</dbReference>
<name>A0A317U8N7_9GAMM</name>
<dbReference type="EMBL" id="QHJG01000003">
    <property type="protein sequence ID" value="PWY57286.1"/>
    <property type="molecule type" value="Genomic_DNA"/>
</dbReference>
<evidence type="ECO:0000313" key="5">
    <source>
        <dbReference type="Proteomes" id="UP000247152"/>
    </source>
</evidence>
<feature type="region of interest" description="Disordered" evidence="1">
    <location>
        <begin position="85"/>
        <end position="113"/>
    </location>
</feature>
<keyword evidence="6" id="KW-1185">Reference proteome</keyword>
<sequence length="497" mass="55989">MKKHPESKSLPSSPRKYEPPKPPKSKSGPASPREINVPDSQGEIRVGDPPFTDKSSNEKNGHTETPTGKGSITQALKFFRSGKSTSFPILPTAPATPPATPRATSSNAPPGISLALSSETIKIKKKTAKVAEAKEAEEPILKRAESHRTMFGVLCLDNLISETKHPELYRRTIACTVLAQHYNTYIDLLVKSKWHTAGSLKSLHTEKAQKLLQHTQGEQVKLMKELCQILDKALTVYLIETSDDAGQVDKLCEFLRERIDAVMGITQFDNYPFVKGLSYKDKRHFFPKEINCNLMTMKRIQKKEYELRAEIQTAALDFLQTEKFNEPLAIVLPFLAHYVNVYHGREYGETLEKLGHTIVQVYGYLEELRIMEANFDSAIKNKFTPPGFISFNSLLPDHAEFRRLLVSQISWVLKQKNSKPSCNPSESDFFICDGSELLSAIKMEISSFTKGFKKISKEVPKDLPKLAKRLAEKMLEANLALESEETHDKVESRAFGY</sequence>
<feature type="region of interest" description="Disordered" evidence="1">
    <location>
        <begin position="1"/>
        <end position="72"/>
    </location>
</feature>
<evidence type="ECO:0000313" key="3">
    <source>
        <dbReference type="EMBL" id="PWY57286.1"/>
    </source>
</evidence>
<gene>
    <name evidence="3" type="ORF">DGG96_02960</name>
    <name evidence="2" type="ORF">DGG96_06230</name>
    <name evidence="4" type="ORF">ELY20_03725</name>
</gene>
<dbReference type="AlphaFoldDB" id="A0A317U8N7"/>
<reference evidence="3 5" key="1">
    <citation type="submission" date="2018-05" db="EMBL/GenBank/DDBJ databases">
        <title>Legionella qingyii sp.nov., whole genome shotgun sequence.</title>
        <authorList>
            <person name="Wu H."/>
            <person name="Zhu Q."/>
            <person name="Hu C."/>
        </authorList>
    </citation>
    <scope>NUCLEOTIDE SEQUENCE [LARGE SCALE GENOMIC DNA]</scope>
    <source>
        <strain evidence="3 5">HEB18</strain>
    </source>
</reference>
<organism evidence="3 5">
    <name type="scientific">Legionella qingyii</name>
    <dbReference type="NCBI Taxonomy" id="2184757"/>
    <lineage>
        <taxon>Bacteria</taxon>
        <taxon>Pseudomonadati</taxon>
        <taxon>Pseudomonadota</taxon>
        <taxon>Gammaproteobacteria</taxon>
        <taxon>Legionellales</taxon>
        <taxon>Legionellaceae</taxon>
        <taxon>Legionella</taxon>
    </lineage>
</organism>
<dbReference type="OrthoDB" id="5657197at2"/>
<protein>
    <submittedName>
        <fullName evidence="3">Uncharacterized protein</fullName>
    </submittedName>
</protein>
<evidence type="ECO:0000313" key="4">
    <source>
        <dbReference type="EMBL" id="RUR24874.1"/>
    </source>
</evidence>
<feature type="compositionally biased region" description="Low complexity" evidence="1">
    <location>
        <begin position="101"/>
        <end position="110"/>
    </location>
</feature>
<dbReference type="RefSeq" id="WP_110141528.1">
    <property type="nucleotide sequence ID" value="NZ_QHJG01000003.1"/>
</dbReference>
<accession>A0A317U8N7</accession>
<dbReference type="Proteomes" id="UP000287374">
    <property type="component" value="Unassembled WGS sequence"/>
</dbReference>
<dbReference type="EMBL" id="QHJG01000008">
    <property type="protein sequence ID" value="PWY56358.1"/>
    <property type="molecule type" value="Genomic_DNA"/>
</dbReference>